<evidence type="ECO:0000259" key="5">
    <source>
        <dbReference type="Pfam" id="PF14905"/>
    </source>
</evidence>
<evidence type="ECO:0000313" key="7">
    <source>
        <dbReference type="Proteomes" id="UP000576082"/>
    </source>
</evidence>
<dbReference type="InterPro" id="IPR036942">
    <property type="entry name" value="Beta-barrel_TonB_sf"/>
</dbReference>
<keyword evidence="2" id="KW-0472">Membrane</keyword>
<evidence type="ECO:0000313" key="6">
    <source>
        <dbReference type="EMBL" id="NME69828.1"/>
    </source>
</evidence>
<dbReference type="EMBL" id="JABANE010000049">
    <property type="protein sequence ID" value="NME69828.1"/>
    <property type="molecule type" value="Genomic_DNA"/>
</dbReference>
<dbReference type="SUPFAM" id="SSF49464">
    <property type="entry name" value="Carboxypeptidase regulatory domain-like"/>
    <property type="match status" value="1"/>
</dbReference>
<comment type="caution">
    <text evidence="6">The sequence shown here is derived from an EMBL/GenBank/DDBJ whole genome shotgun (WGS) entry which is preliminary data.</text>
</comment>
<dbReference type="InterPro" id="IPR008969">
    <property type="entry name" value="CarboxyPept-like_regulatory"/>
</dbReference>
<dbReference type="Gene3D" id="2.40.170.20">
    <property type="entry name" value="TonB-dependent receptor, beta-barrel domain"/>
    <property type="match status" value="1"/>
</dbReference>
<dbReference type="Gene3D" id="2.60.40.1120">
    <property type="entry name" value="Carboxypeptidase-like, regulatory domain"/>
    <property type="match status" value="1"/>
</dbReference>
<evidence type="ECO:0000256" key="2">
    <source>
        <dbReference type="ARBA" id="ARBA00023136"/>
    </source>
</evidence>
<dbReference type="InterPro" id="IPR041700">
    <property type="entry name" value="OMP_b-brl_3"/>
</dbReference>
<dbReference type="Pfam" id="PF13715">
    <property type="entry name" value="CarbopepD_reg_2"/>
    <property type="match status" value="1"/>
</dbReference>
<keyword evidence="6" id="KW-0675">Receptor</keyword>
<comment type="subcellular location">
    <subcellularLocation>
        <location evidence="1">Cell outer membrane</location>
    </subcellularLocation>
</comment>
<feature type="domain" description="Outer membrane protein beta-barrel" evidence="5">
    <location>
        <begin position="362"/>
        <end position="766"/>
    </location>
</feature>
<dbReference type="Pfam" id="PF14905">
    <property type="entry name" value="OMP_b-brl_3"/>
    <property type="match status" value="1"/>
</dbReference>
<evidence type="ECO:0000256" key="1">
    <source>
        <dbReference type="ARBA" id="ARBA00004442"/>
    </source>
</evidence>
<accession>A0A7X9RW50</accession>
<feature type="chain" id="PRO_5031301614" evidence="4">
    <location>
        <begin position="22"/>
        <end position="771"/>
    </location>
</feature>
<dbReference type="SUPFAM" id="SSF56935">
    <property type="entry name" value="Porins"/>
    <property type="match status" value="1"/>
</dbReference>
<name>A0A7X9RW50_9BACT</name>
<gene>
    <name evidence="6" type="ORF">HHU12_17765</name>
</gene>
<dbReference type="Proteomes" id="UP000576082">
    <property type="component" value="Unassembled WGS sequence"/>
</dbReference>
<keyword evidence="7" id="KW-1185">Reference proteome</keyword>
<feature type="signal peptide" evidence="4">
    <location>
        <begin position="1"/>
        <end position="21"/>
    </location>
</feature>
<protein>
    <submittedName>
        <fullName evidence="6">TonB-dependent receptor</fullName>
    </submittedName>
</protein>
<reference evidence="6 7" key="1">
    <citation type="submission" date="2020-04" db="EMBL/GenBank/DDBJ databases">
        <title>Flammeovirga sp. SR4, a novel species isolated from seawater.</title>
        <authorList>
            <person name="Wang X."/>
        </authorList>
    </citation>
    <scope>NUCLEOTIDE SEQUENCE [LARGE SCALE GENOMIC DNA]</scope>
    <source>
        <strain evidence="6 7">ATCC 23126</strain>
    </source>
</reference>
<keyword evidence="4" id="KW-0732">Signal</keyword>
<evidence type="ECO:0000256" key="4">
    <source>
        <dbReference type="SAM" id="SignalP"/>
    </source>
</evidence>
<sequence>MFRLLLITITFFHLSILTAFSQQISGEVIDEESKESLPFVNVSCKQADATIAIVSTDFDGKFILEVKEKGDYELQFHYTGYKVNSRVITVNDDLDISLGQILLKSTVTELEGVTVTAEKESVNMTADGMSFNVEEGSGANMEDIVSGMPSISMDENGEVTSNGEQVVILVNGEESSLDNPLEDIPMQLIERVELLNNPPAEYTSATTAINIVLKENVKLGNNARLYLEGGMPTQMKGGFNISRSGDKWSSTLNMRYIQNELPYEASSTRLNYGSNKRENESEYTQGLKLFTANWSSSYAFSPNDKLRFNLSYSKRENTTDSEEQELVENVDTDNINPRINYRTASNSRITNKIQAQLNYDKHFMTEGRKLLTTIRFSMDDYDQLNANQTNTYYIDSDQTSYNDERLTERDRPSKNLFANLKYVHPFNPSSVLTTGFRNTTKVQTNTERFYNRDEDGEETNRGLGYQTTDYLNQKFTAYFQYKYKFINDLTLNVGGIAENSIITSDIVNLEDSFTTQNNFWVFNPNASLNKKFNENWMGRIAYSFRMNTPPEWMLNPTINDSNPLFISSGNPNLTLQKKQKLVLDVTNHQDNFSTRGGIFFRSTTDGVERIFENKGDTIYSTFDNIMDKYTVGTNVYLQYQLSKKHRIIVSGDLYRDMYNVRTGDYPLAQTMFNGKMTYKANILNGFRLRLTGYYLSQTIRYNGTMTPASGVDASISKTVSEGKGRIWVTAVDLFSTRKIHRTNISRTFESTSVVDLPATVKLGFSWSFFSV</sequence>
<keyword evidence="3" id="KW-0998">Cell outer membrane</keyword>
<dbReference type="RefSeq" id="WP_169658084.1">
    <property type="nucleotide sequence ID" value="NZ_JABANE010000049.1"/>
</dbReference>
<organism evidence="6 7">
    <name type="scientific">Flammeovirga aprica JL-4</name>
    <dbReference type="NCBI Taxonomy" id="694437"/>
    <lineage>
        <taxon>Bacteria</taxon>
        <taxon>Pseudomonadati</taxon>
        <taxon>Bacteroidota</taxon>
        <taxon>Cytophagia</taxon>
        <taxon>Cytophagales</taxon>
        <taxon>Flammeovirgaceae</taxon>
        <taxon>Flammeovirga</taxon>
    </lineage>
</organism>
<dbReference type="AlphaFoldDB" id="A0A7X9RW50"/>
<dbReference type="GO" id="GO:0009279">
    <property type="term" value="C:cell outer membrane"/>
    <property type="evidence" value="ECO:0007669"/>
    <property type="project" value="UniProtKB-SubCell"/>
</dbReference>
<proteinExistence type="predicted"/>
<evidence type="ECO:0000256" key="3">
    <source>
        <dbReference type="ARBA" id="ARBA00023237"/>
    </source>
</evidence>